<evidence type="ECO:0000313" key="12">
    <source>
        <dbReference type="Proteomes" id="UP000595224"/>
    </source>
</evidence>
<organism evidence="11 12">
    <name type="scientific">Treponema peruense</name>
    <dbReference type="NCBI Taxonomy" id="2787628"/>
    <lineage>
        <taxon>Bacteria</taxon>
        <taxon>Pseudomonadati</taxon>
        <taxon>Spirochaetota</taxon>
        <taxon>Spirochaetia</taxon>
        <taxon>Spirochaetales</taxon>
        <taxon>Treponemataceae</taxon>
        <taxon>Treponema</taxon>
    </lineage>
</organism>
<keyword evidence="5 10" id="KW-0812">Transmembrane</keyword>
<dbReference type="GO" id="GO:0042910">
    <property type="term" value="F:xenobiotic transmembrane transporter activity"/>
    <property type="evidence" value="ECO:0007669"/>
    <property type="project" value="InterPro"/>
</dbReference>
<proteinExistence type="predicted"/>
<keyword evidence="7" id="KW-0406">Ion transport</keyword>
<dbReference type="InterPro" id="IPR002528">
    <property type="entry name" value="MATE_fam"/>
</dbReference>
<keyword evidence="6 10" id="KW-1133">Transmembrane helix</keyword>
<dbReference type="GO" id="GO:0015297">
    <property type="term" value="F:antiporter activity"/>
    <property type="evidence" value="ECO:0007669"/>
    <property type="project" value="UniProtKB-KW"/>
</dbReference>
<dbReference type="PANTHER" id="PTHR43298">
    <property type="entry name" value="MULTIDRUG RESISTANCE PROTEIN NORM-RELATED"/>
    <property type="match status" value="1"/>
</dbReference>
<feature type="transmembrane region" description="Helical" evidence="10">
    <location>
        <begin position="280"/>
        <end position="301"/>
    </location>
</feature>
<dbReference type="NCBIfam" id="TIGR00797">
    <property type="entry name" value="matE"/>
    <property type="match status" value="1"/>
</dbReference>
<feature type="transmembrane region" description="Helical" evidence="10">
    <location>
        <begin position="393"/>
        <end position="414"/>
    </location>
</feature>
<feature type="transmembrane region" description="Helical" evidence="10">
    <location>
        <begin position="321"/>
        <end position="343"/>
    </location>
</feature>
<accession>A0A7T3RE63</accession>
<dbReference type="PANTHER" id="PTHR43298:SF2">
    <property type="entry name" value="FMN_FAD EXPORTER YEEO-RELATED"/>
    <property type="match status" value="1"/>
</dbReference>
<evidence type="ECO:0000256" key="5">
    <source>
        <dbReference type="ARBA" id="ARBA00022692"/>
    </source>
</evidence>
<keyword evidence="12" id="KW-1185">Reference proteome</keyword>
<evidence type="ECO:0000256" key="4">
    <source>
        <dbReference type="ARBA" id="ARBA00022475"/>
    </source>
</evidence>
<feature type="transmembrane region" description="Helical" evidence="10">
    <location>
        <begin position="355"/>
        <end position="373"/>
    </location>
</feature>
<reference evidence="11 12" key="1">
    <citation type="submission" date="2020-11" db="EMBL/GenBank/DDBJ databases">
        <title>Treponema Peruensis nv. sp., first commensal Treponema isolated from human feces.</title>
        <authorList>
            <person name="Belkhou C."/>
            <person name="Raes J."/>
        </authorList>
    </citation>
    <scope>NUCLEOTIDE SEQUENCE [LARGE SCALE GENOMIC DNA]</scope>
    <source>
        <strain evidence="11 12">RCC2812</strain>
    </source>
</reference>
<dbReference type="GO" id="GO:0006811">
    <property type="term" value="P:monoatomic ion transport"/>
    <property type="evidence" value="ECO:0007669"/>
    <property type="project" value="UniProtKB-KW"/>
</dbReference>
<sequence length="454" mass="49275">MYFSKLNSDGTENYRFTIVKIALPIILSSLISQVQMLIDRIFLGKLDVIYMSAVGNATAPMWTTISAIFALTTGTTILASQAIGKEDNTKALEFMASLFKYNNFLSIILFIFWALCPKLVYTAMGVSPEVMVYAVQYTVIYSPVFVVTGIGAGINSLLQVCSYTKPLVVTGIIRSLLNVVLDWLLIFGNCGFPAMGVAGAALATTIAEFAGGTVLILIVVKSKRLEHRPSIAQICSAKLRPFIDAIKMGFPSAAEDFAWNIGNLLLIRILNFISPVAAGVYTIVFGIEVIPVAIFGSLGNATLTLTGRETGKKDFVQLHKIVHTVMAWAIIVSFANLALYVLFPKPIMGLFTKDASIISMALVYITIIGIDLFPKSLNIIVGSGIRGFGDTKWMLFTQLFGTVFVVAIASLLVFVLKLGIAGVFAAVVCDEAVRCIINTIRFKRIGKVEPEKSK</sequence>
<protein>
    <recommendedName>
        <fullName evidence="9">Multidrug-efflux transporter</fullName>
    </recommendedName>
</protein>
<gene>
    <name evidence="11" type="ORF">IWA51_02215</name>
</gene>
<keyword evidence="4" id="KW-1003">Cell membrane</keyword>
<dbReference type="Pfam" id="PF01554">
    <property type="entry name" value="MatE"/>
    <property type="match status" value="2"/>
</dbReference>
<comment type="subcellular location">
    <subcellularLocation>
        <location evidence="1">Cell membrane</location>
        <topology evidence="1">Multi-pass membrane protein</topology>
    </subcellularLocation>
</comment>
<feature type="transmembrane region" description="Helical" evidence="10">
    <location>
        <begin position="192"/>
        <end position="220"/>
    </location>
</feature>
<keyword evidence="2" id="KW-0813">Transport</keyword>
<evidence type="ECO:0000256" key="10">
    <source>
        <dbReference type="SAM" id="Phobius"/>
    </source>
</evidence>
<dbReference type="PIRSF" id="PIRSF006603">
    <property type="entry name" value="DinF"/>
    <property type="match status" value="1"/>
</dbReference>
<dbReference type="Proteomes" id="UP000595224">
    <property type="component" value="Chromosome"/>
</dbReference>
<evidence type="ECO:0000256" key="2">
    <source>
        <dbReference type="ARBA" id="ARBA00022448"/>
    </source>
</evidence>
<evidence type="ECO:0000256" key="9">
    <source>
        <dbReference type="ARBA" id="ARBA00031636"/>
    </source>
</evidence>
<name>A0A7T3RE63_9SPIR</name>
<dbReference type="GO" id="GO:0005886">
    <property type="term" value="C:plasma membrane"/>
    <property type="evidence" value="ECO:0007669"/>
    <property type="project" value="UniProtKB-SubCell"/>
</dbReference>
<dbReference type="AlphaFoldDB" id="A0A7T3RE63"/>
<feature type="transmembrane region" description="Helical" evidence="10">
    <location>
        <begin position="104"/>
        <end position="124"/>
    </location>
</feature>
<dbReference type="CDD" id="cd13135">
    <property type="entry name" value="MATE_like_9"/>
    <property type="match status" value="1"/>
</dbReference>
<dbReference type="EMBL" id="CP064936">
    <property type="protein sequence ID" value="QQA01454.1"/>
    <property type="molecule type" value="Genomic_DNA"/>
</dbReference>
<evidence type="ECO:0000313" key="11">
    <source>
        <dbReference type="EMBL" id="QQA01454.1"/>
    </source>
</evidence>
<keyword evidence="3" id="KW-0050">Antiport</keyword>
<feature type="transmembrane region" description="Helical" evidence="10">
    <location>
        <begin position="21"/>
        <end position="42"/>
    </location>
</feature>
<feature type="transmembrane region" description="Helical" evidence="10">
    <location>
        <begin position="130"/>
        <end position="154"/>
    </location>
</feature>
<dbReference type="KEGG" id="tper:IWA51_02215"/>
<evidence type="ECO:0000256" key="1">
    <source>
        <dbReference type="ARBA" id="ARBA00004651"/>
    </source>
</evidence>
<feature type="transmembrane region" description="Helical" evidence="10">
    <location>
        <begin position="166"/>
        <end position="186"/>
    </location>
</feature>
<dbReference type="RefSeq" id="WP_198442982.1">
    <property type="nucleotide sequence ID" value="NZ_CBCSHE010000012.1"/>
</dbReference>
<evidence type="ECO:0000256" key="3">
    <source>
        <dbReference type="ARBA" id="ARBA00022449"/>
    </source>
</evidence>
<keyword evidence="8 10" id="KW-0472">Membrane</keyword>
<dbReference type="InterPro" id="IPR050222">
    <property type="entry name" value="MATE_MdtK"/>
</dbReference>
<evidence type="ECO:0000256" key="6">
    <source>
        <dbReference type="ARBA" id="ARBA00022989"/>
    </source>
</evidence>
<dbReference type="InterPro" id="IPR048279">
    <property type="entry name" value="MdtK-like"/>
</dbReference>
<feature type="transmembrane region" description="Helical" evidence="10">
    <location>
        <begin position="62"/>
        <end position="83"/>
    </location>
</feature>
<evidence type="ECO:0000256" key="7">
    <source>
        <dbReference type="ARBA" id="ARBA00023065"/>
    </source>
</evidence>
<evidence type="ECO:0000256" key="8">
    <source>
        <dbReference type="ARBA" id="ARBA00023136"/>
    </source>
</evidence>